<evidence type="ECO:0000256" key="13">
    <source>
        <dbReference type="ARBA" id="ARBA00023306"/>
    </source>
</evidence>
<dbReference type="HAMAP" id="MF_00037">
    <property type="entry name" value="MurB"/>
    <property type="match status" value="1"/>
</dbReference>
<dbReference type="GO" id="GO:0071555">
    <property type="term" value="P:cell wall organization"/>
    <property type="evidence" value="ECO:0007669"/>
    <property type="project" value="UniProtKB-KW"/>
</dbReference>
<keyword evidence="12 16" id="KW-0560">Oxidoreductase</keyword>
<evidence type="ECO:0000256" key="16">
    <source>
        <dbReference type="HAMAP-Rule" id="MF_00037"/>
    </source>
</evidence>
<dbReference type="NCBIfam" id="NF010480">
    <property type="entry name" value="PRK13905.1"/>
    <property type="match status" value="1"/>
</dbReference>
<evidence type="ECO:0000256" key="9">
    <source>
        <dbReference type="ARBA" id="ARBA00022857"/>
    </source>
</evidence>
<comment type="cofactor">
    <cofactor evidence="1 16">
        <name>FAD</name>
        <dbReference type="ChEBI" id="CHEBI:57692"/>
    </cofactor>
</comment>
<dbReference type="GO" id="GO:0051301">
    <property type="term" value="P:cell division"/>
    <property type="evidence" value="ECO:0007669"/>
    <property type="project" value="UniProtKB-KW"/>
</dbReference>
<reference evidence="18 19" key="1">
    <citation type="submission" date="2018-08" db="EMBL/GenBank/DDBJ databases">
        <title>A genome reference for cultivated species of the human gut microbiota.</title>
        <authorList>
            <person name="Zou Y."/>
            <person name="Xue W."/>
            <person name="Luo G."/>
        </authorList>
    </citation>
    <scope>NUCLEOTIDE SEQUENCE [LARGE SCALE GENOMIC DNA]</scope>
    <source>
        <strain evidence="18 19">AF24-29</strain>
    </source>
</reference>
<dbReference type="Proteomes" id="UP000284178">
    <property type="component" value="Unassembled WGS sequence"/>
</dbReference>
<comment type="pathway">
    <text evidence="4 16">Cell wall biogenesis; peptidoglycan biosynthesis.</text>
</comment>
<dbReference type="GO" id="GO:0005829">
    <property type="term" value="C:cytosol"/>
    <property type="evidence" value="ECO:0007669"/>
    <property type="project" value="TreeGrafter"/>
</dbReference>
<dbReference type="GeneID" id="83016620"/>
<dbReference type="InterPro" id="IPR003170">
    <property type="entry name" value="MurB"/>
</dbReference>
<dbReference type="InterPro" id="IPR006094">
    <property type="entry name" value="Oxid_FAD_bind_N"/>
</dbReference>
<dbReference type="EMBL" id="QRUP01000022">
    <property type="protein sequence ID" value="RGR69926.1"/>
    <property type="molecule type" value="Genomic_DNA"/>
</dbReference>
<feature type="active site" evidence="16">
    <location>
        <position position="292"/>
    </location>
</feature>
<evidence type="ECO:0000256" key="11">
    <source>
        <dbReference type="ARBA" id="ARBA00022984"/>
    </source>
</evidence>
<sequence length="298" mass="33779">MRNSLERLRCYGDVTENVPMSTLTTLRIGGNARAVVYPKTMLALTQVLRLLAKQGIPYKIFGKGSNLLCSDNDYEGVILKLDRYHGDFYFDGQTVVAEAGCSIIALSYEAMKHSLSGLEFASGIPGTVGGAAFMNAGAYKSCMAEVVSEVFVLRQGRCEWLSPAECGFGYRTSIFQSHPDWVILAVRFHLTKQDQTEIRDLMDRRRQRRMESQPLDKPSAGSVFRNPKDRQAWQMIDELGYRGRRVGGVSVSEKHVNFIVNDQQGKARDFIELVEEIQEQVRRQYGEELILEVEKFNW</sequence>
<dbReference type="Gene3D" id="3.30.43.10">
    <property type="entry name" value="Uridine Diphospho-n-acetylenolpyruvylglucosamine Reductase, domain 2"/>
    <property type="match status" value="1"/>
</dbReference>
<keyword evidence="6 16" id="KW-0132">Cell division</keyword>
<dbReference type="Gene3D" id="3.30.465.10">
    <property type="match status" value="1"/>
</dbReference>
<keyword evidence="5 16" id="KW-0963">Cytoplasm</keyword>
<gene>
    <name evidence="16" type="primary">murB</name>
    <name evidence="18" type="ORF">DWY25_14550</name>
</gene>
<accession>A0A412FP62</accession>
<keyword evidence="7 16" id="KW-0285">Flavoprotein</keyword>
<keyword evidence="10 16" id="KW-0133">Cell shape</keyword>
<evidence type="ECO:0000256" key="2">
    <source>
        <dbReference type="ARBA" id="ARBA00003921"/>
    </source>
</evidence>
<keyword evidence="13 16" id="KW-0131">Cell cycle</keyword>
<dbReference type="RefSeq" id="WP_006060556.1">
    <property type="nucleotide sequence ID" value="NZ_CABJCV010000022.1"/>
</dbReference>
<dbReference type="GO" id="GO:0009252">
    <property type="term" value="P:peptidoglycan biosynthetic process"/>
    <property type="evidence" value="ECO:0007669"/>
    <property type="project" value="UniProtKB-UniRule"/>
</dbReference>
<evidence type="ECO:0000256" key="15">
    <source>
        <dbReference type="ARBA" id="ARBA00048914"/>
    </source>
</evidence>
<feature type="domain" description="FAD-binding PCMH-type" evidence="17">
    <location>
        <begin position="28"/>
        <end position="193"/>
    </location>
</feature>
<evidence type="ECO:0000256" key="1">
    <source>
        <dbReference type="ARBA" id="ARBA00001974"/>
    </source>
</evidence>
<dbReference type="NCBIfam" id="TIGR00179">
    <property type="entry name" value="murB"/>
    <property type="match status" value="1"/>
</dbReference>
<evidence type="ECO:0000256" key="10">
    <source>
        <dbReference type="ARBA" id="ARBA00022960"/>
    </source>
</evidence>
<dbReference type="PROSITE" id="PS51387">
    <property type="entry name" value="FAD_PCMH"/>
    <property type="match status" value="1"/>
</dbReference>
<dbReference type="EC" id="1.3.1.98" evidence="16"/>
<dbReference type="Pfam" id="PF01565">
    <property type="entry name" value="FAD_binding_4"/>
    <property type="match status" value="1"/>
</dbReference>
<comment type="catalytic activity">
    <reaction evidence="15 16">
        <text>UDP-N-acetyl-alpha-D-muramate + NADP(+) = UDP-N-acetyl-3-O-(1-carboxyvinyl)-alpha-D-glucosamine + NADPH + H(+)</text>
        <dbReference type="Rhea" id="RHEA:12248"/>
        <dbReference type="ChEBI" id="CHEBI:15378"/>
        <dbReference type="ChEBI" id="CHEBI:57783"/>
        <dbReference type="ChEBI" id="CHEBI:58349"/>
        <dbReference type="ChEBI" id="CHEBI:68483"/>
        <dbReference type="ChEBI" id="CHEBI:70757"/>
        <dbReference type="EC" id="1.3.1.98"/>
    </reaction>
</comment>
<protein>
    <recommendedName>
        <fullName evidence="16">UDP-N-acetylenolpyruvoylglucosamine reductase</fullName>
        <ecNumber evidence="16">1.3.1.98</ecNumber>
    </recommendedName>
    <alternativeName>
        <fullName evidence="16">UDP-N-acetylmuramate dehydrogenase</fullName>
    </alternativeName>
</protein>
<feature type="active site" evidence="16">
    <location>
        <position position="171"/>
    </location>
</feature>
<dbReference type="InterPro" id="IPR011601">
    <property type="entry name" value="MurB_C"/>
</dbReference>
<evidence type="ECO:0000256" key="6">
    <source>
        <dbReference type="ARBA" id="ARBA00022618"/>
    </source>
</evidence>
<dbReference type="SUPFAM" id="SSF56176">
    <property type="entry name" value="FAD-binding/transporter-associated domain-like"/>
    <property type="match status" value="1"/>
</dbReference>
<evidence type="ECO:0000256" key="7">
    <source>
        <dbReference type="ARBA" id="ARBA00022630"/>
    </source>
</evidence>
<dbReference type="InterPro" id="IPR016167">
    <property type="entry name" value="FAD-bd_PCMH_sub1"/>
</dbReference>
<keyword evidence="14 16" id="KW-0961">Cell wall biogenesis/degradation</keyword>
<comment type="similarity">
    <text evidence="16">Belongs to the MurB family.</text>
</comment>
<dbReference type="GO" id="GO:0008360">
    <property type="term" value="P:regulation of cell shape"/>
    <property type="evidence" value="ECO:0007669"/>
    <property type="project" value="UniProtKB-KW"/>
</dbReference>
<keyword evidence="11 16" id="KW-0573">Peptidoglycan synthesis</keyword>
<dbReference type="SUPFAM" id="SSF56194">
    <property type="entry name" value="Uridine diphospho-N-Acetylenolpyruvylglucosamine reductase, MurB, C-terminal domain"/>
    <property type="match status" value="1"/>
</dbReference>
<keyword evidence="9 16" id="KW-0521">NADP</keyword>
<dbReference type="InterPro" id="IPR036635">
    <property type="entry name" value="MurB_C_sf"/>
</dbReference>
<dbReference type="Pfam" id="PF02873">
    <property type="entry name" value="MurB_C"/>
    <property type="match status" value="1"/>
</dbReference>
<dbReference type="GO" id="GO:0008762">
    <property type="term" value="F:UDP-N-acetylmuramate dehydrogenase activity"/>
    <property type="evidence" value="ECO:0007669"/>
    <property type="project" value="UniProtKB-UniRule"/>
</dbReference>
<comment type="function">
    <text evidence="2 16">Cell wall formation.</text>
</comment>
<name>A0A412FP62_9FIRM</name>
<feature type="active site" description="Proton donor" evidence="16">
    <location>
        <position position="222"/>
    </location>
</feature>
<organism evidence="18 19">
    <name type="scientific">Holdemania filiformis</name>
    <dbReference type="NCBI Taxonomy" id="61171"/>
    <lineage>
        <taxon>Bacteria</taxon>
        <taxon>Bacillati</taxon>
        <taxon>Bacillota</taxon>
        <taxon>Erysipelotrichia</taxon>
        <taxon>Erysipelotrichales</taxon>
        <taxon>Erysipelotrichaceae</taxon>
        <taxon>Holdemania</taxon>
    </lineage>
</organism>
<comment type="caution">
    <text evidence="18">The sequence shown here is derived from an EMBL/GenBank/DDBJ whole genome shotgun (WGS) entry which is preliminary data.</text>
</comment>
<dbReference type="InterPro" id="IPR016166">
    <property type="entry name" value="FAD-bd_PCMH"/>
</dbReference>
<evidence type="ECO:0000256" key="12">
    <source>
        <dbReference type="ARBA" id="ARBA00023002"/>
    </source>
</evidence>
<evidence type="ECO:0000256" key="4">
    <source>
        <dbReference type="ARBA" id="ARBA00004752"/>
    </source>
</evidence>
<evidence type="ECO:0000256" key="14">
    <source>
        <dbReference type="ARBA" id="ARBA00023316"/>
    </source>
</evidence>
<dbReference type="Gene3D" id="3.90.78.10">
    <property type="entry name" value="UDP-N-acetylenolpyruvoylglucosamine reductase, C-terminal domain"/>
    <property type="match status" value="1"/>
</dbReference>
<evidence type="ECO:0000256" key="3">
    <source>
        <dbReference type="ARBA" id="ARBA00004496"/>
    </source>
</evidence>
<dbReference type="PANTHER" id="PTHR21071">
    <property type="entry name" value="UDP-N-ACETYLENOLPYRUVOYLGLUCOSAMINE REDUCTASE"/>
    <property type="match status" value="1"/>
</dbReference>
<dbReference type="GO" id="GO:0071949">
    <property type="term" value="F:FAD binding"/>
    <property type="evidence" value="ECO:0007669"/>
    <property type="project" value="InterPro"/>
</dbReference>
<evidence type="ECO:0000256" key="8">
    <source>
        <dbReference type="ARBA" id="ARBA00022827"/>
    </source>
</evidence>
<dbReference type="UniPathway" id="UPA00219"/>
<dbReference type="AlphaFoldDB" id="A0A412FP62"/>
<dbReference type="InterPro" id="IPR016169">
    <property type="entry name" value="FAD-bd_PCMH_sub2"/>
</dbReference>
<evidence type="ECO:0000313" key="18">
    <source>
        <dbReference type="EMBL" id="RGR69926.1"/>
    </source>
</evidence>
<evidence type="ECO:0000259" key="17">
    <source>
        <dbReference type="PROSITE" id="PS51387"/>
    </source>
</evidence>
<evidence type="ECO:0000256" key="5">
    <source>
        <dbReference type="ARBA" id="ARBA00022490"/>
    </source>
</evidence>
<dbReference type="InterPro" id="IPR036318">
    <property type="entry name" value="FAD-bd_PCMH-like_sf"/>
</dbReference>
<proteinExistence type="inferred from homology"/>
<keyword evidence="8 16" id="KW-0274">FAD</keyword>
<keyword evidence="19" id="KW-1185">Reference proteome</keyword>
<comment type="subcellular location">
    <subcellularLocation>
        <location evidence="3 16">Cytoplasm</location>
    </subcellularLocation>
</comment>
<dbReference type="PANTHER" id="PTHR21071:SF4">
    <property type="entry name" value="UDP-N-ACETYLENOLPYRUVOYLGLUCOSAMINE REDUCTASE"/>
    <property type="match status" value="1"/>
</dbReference>
<evidence type="ECO:0000313" key="19">
    <source>
        <dbReference type="Proteomes" id="UP000284178"/>
    </source>
</evidence>